<comment type="caution">
    <text evidence="4">The sequence shown here is derived from an EMBL/GenBank/DDBJ whole genome shotgun (WGS) entry which is preliminary data.</text>
</comment>
<evidence type="ECO:0000313" key="4">
    <source>
        <dbReference type="EMBL" id="MEX4009315.1"/>
    </source>
</evidence>
<dbReference type="PIRSF" id="PIRSF000103">
    <property type="entry name" value="HIBADH"/>
    <property type="match status" value="1"/>
</dbReference>
<organism evidence="4 5">
    <name type="scientific">Neoaquamicrobium sediminum</name>
    <dbReference type="NCBI Taxonomy" id="1849104"/>
    <lineage>
        <taxon>Bacteria</taxon>
        <taxon>Pseudomonadati</taxon>
        <taxon>Pseudomonadota</taxon>
        <taxon>Alphaproteobacteria</taxon>
        <taxon>Hyphomicrobiales</taxon>
        <taxon>Phyllobacteriaceae</taxon>
        <taxon>Neoaquamicrobium</taxon>
    </lineage>
</organism>
<dbReference type="RefSeq" id="WP_368804244.1">
    <property type="nucleotide sequence ID" value="NZ_JAZHFV010000006.1"/>
</dbReference>
<dbReference type="Pfam" id="PF09130">
    <property type="entry name" value="DUF1932"/>
    <property type="match status" value="1"/>
</dbReference>
<dbReference type="SUPFAM" id="SSF48179">
    <property type="entry name" value="6-phosphogluconate dehydrogenase C-terminal domain-like"/>
    <property type="match status" value="1"/>
</dbReference>
<evidence type="ECO:0000259" key="2">
    <source>
        <dbReference type="Pfam" id="PF03446"/>
    </source>
</evidence>
<dbReference type="InterPro" id="IPR013328">
    <property type="entry name" value="6PGD_dom2"/>
</dbReference>
<gene>
    <name evidence="4" type="ORF">V1479_18540</name>
</gene>
<evidence type="ECO:0000256" key="1">
    <source>
        <dbReference type="ARBA" id="ARBA00023002"/>
    </source>
</evidence>
<dbReference type="InterPro" id="IPR006115">
    <property type="entry name" value="6PGDH_NADP-bd"/>
</dbReference>
<dbReference type="Pfam" id="PF03446">
    <property type="entry name" value="NAD_binding_2"/>
    <property type="match status" value="1"/>
</dbReference>
<dbReference type="Gene3D" id="1.10.1040.10">
    <property type="entry name" value="N-(1-d-carboxylethyl)-l-norvaline Dehydrogenase, domain 2"/>
    <property type="match status" value="1"/>
</dbReference>
<dbReference type="SUPFAM" id="SSF51735">
    <property type="entry name" value="NAD(P)-binding Rossmann-fold domains"/>
    <property type="match status" value="1"/>
</dbReference>
<keyword evidence="1" id="KW-0560">Oxidoreductase</keyword>
<dbReference type="InterPro" id="IPR015815">
    <property type="entry name" value="HIBADH-related"/>
</dbReference>
<evidence type="ECO:0000313" key="5">
    <source>
        <dbReference type="Proteomes" id="UP001559025"/>
    </source>
</evidence>
<reference evidence="4 5" key="1">
    <citation type="submission" date="2024-01" db="EMBL/GenBank/DDBJ databases">
        <title>New evidence supports the origin of RcGTA from prophage.</title>
        <authorList>
            <person name="Xu Y."/>
            <person name="Liu B."/>
            <person name="Chen F."/>
        </authorList>
    </citation>
    <scope>NUCLEOTIDE SEQUENCE [LARGE SCALE GENOMIC DNA]</scope>
    <source>
        <strain evidence="4 5">CBW1107-2</strain>
    </source>
</reference>
<accession>A0ABV3WXC4</accession>
<feature type="domain" description="Phosphogluconate dehydrogenase NAD-binding putative C-terminal" evidence="3">
    <location>
        <begin position="194"/>
        <end position="264"/>
    </location>
</feature>
<dbReference type="InterPro" id="IPR008927">
    <property type="entry name" value="6-PGluconate_DH-like_C_sf"/>
</dbReference>
<dbReference type="Gene3D" id="3.40.50.720">
    <property type="entry name" value="NAD(P)-binding Rossmann-like Domain"/>
    <property type="match status" value="1"/>
</dbReference>
<dbReference type="EMBL" id="JAZHFV010000006">
    <property type="protein sequence ID" value="MEX4009315.1"/>
    <property type="molecule type" value="Genomic_DNA"/>
</dbReference>
<proteinExistence type="predicted"/>
<dbReference type="Proteomes" id="UP001559025">
    <property type="component" value="Unassembled WGS sequence"/>
</dbReference>
<feature type="domain" description="6-phosphogluconate dehydrogenase NADP-binding" evidence="2">
    <location>
        <begin position="2"/>
        <end position="125"/>
    </location>
</feature>
<dbReference type="InterPro" id="IPR036291">
    <property type="entry name" value="NAD(P)-bd_dom_sf"/>
</dbReference>
<dbReference type="InterPro" id="IPR015814">
    <property type="entry name" value="Pgluconate_DH_NAD-bd_C"/>
</dbReference>
<sequence length="291" mass="30659">MKIGFIGFGEAARAFRKSLAEADPALAFFAYDILLDSEGSQGPCAALMKECDVAAVSSSADGFSDCDWIISAVTADQSLEAARAASGWLRPGQTFFDVNSVSPQRKQESAAHVSATGAAYLDMAVMAPVHPRGHRTPVLLAGNVEPSTRQALADFGFDFEVVGPEAGAATAIKMVRSLFVKGLEAITVEALLAAQASGCLDYVLKSLGSSFPGLGWPDFAHYQFERTLTHGNRRAAEMRESAATMAALGRNDRLADAIADTQARMGAIRSDPQPHADLAAVLAALAPRSRP</sequence>
<name>A0ABV3WXC4_9HYPH</name>
<keyword evidence="5" id="KW-1185">Reference proteome</keyword>
<evidence type="ECO:0000259" key="3">
    <source>
        <dbReference type="Pfam" id="PF09130"/>
    </source>
</evidence>
<protein>
    <submittedName>
        <fullName evidence="4">DUF1932 domain-containing protein</fullName>
    </submittedName>
</protein>